<feature type="compositionally biased region" description="Basic and acidic residues" evidence="8">
    <location>
        <begin position="376"/>
        <end position="394"/>
    </location>
</feature>
<feature type="compositionally biased region" description="Acidic residues" evidence="8">
    <location>
        <begin position="517"/>
        <end position="536"/>
    </location>
</feature>
<dbReference type="SMART" id="SM01138">
    <property type="entry name" value="DP"/>
    <property type="match status" value="1"/>
</dbReference>
<feature type="region of interest" description="Disordered" evidence="8">
    <location>
        <begin position="342"/>
        <end position="363"/>
    </location>
</feature>
<evidence type="ECO:0000259" key="10">
    <source>
        <dbReference type="SMART" id="SM01372"/>
    </source>
</evidence>
<evidence type="ECO:0000256" key="6">
    <source>
        <dbReference type="ARBA" id="ARBA00023242"/>
    </source>
</evidence>
<comment type="subcellular location">
    <subcellularLocation>
        <location evidence="1 7">Nucleus</location>
    </subcellularLocation>
</comment>
<evidence type="ECO:0000256" key="4">
    <source>
        <dbReference type="ARBA" id="ARBA00023125"/>
    </source>
</evidence>
<accession>K8FA34</accession>
<protein>
    <recommendedName>
        <fullName evidence="13">E2F/DP family winged-helix DNA-binding domain-containing protein</fullName>
    </recommendedName>
</protein>
<dbReference type="Proteomes" id="UP000198341">
    <property type="component" value="Chromosome 11"/>
</dbReference>
<feature type="compositionally biased region" description="Basic and acidic residues" evidence="8">
    <location>
        <begin position="661"/>
        <end position="684"/>
    </location>
</feature>
<dbReference type="Gene3D" id="1.20.140.80">
    <property type="entry name" value="Transcription factor DP"/>
    <property type="match status" value="1"/>
</dbReference>
<dbReference type="EMBL" id="FO082268">
    <property type="protein sequence ID" value="CCO18458.1"/>
    <property type="molecule type" value="Genomic_DNA"/>
</dbReference>
<organism evidence="11 12">
    <name type="scientific">Bathycoccus prasinos</name>
    <dbReference type="NCBI Taxonomy" id="41875"/>
    <lineage>
        <taxon>Eukaryota</taxon>
        <taxon>Viridiplantae</taxon>
        <taxon>Chlorophyta</taxon>
        <taxon>Mamiellophyceae</taxon>
        <taxon>Mamiellales</taxon>
        <taxon>Bathycoccaceae</taxon>
        <taxon>Bathycoccus</taxon>
    </lineage>
</organism>
<dbReference type="STRING" id="41875.K8FA34"/>
<proteinExistence type="inferred from homology"/>
<reference evidence="11 12" key="1">
    <citation type="submission" date="2011-10" db="EMBL/GenBank/DDBJ databases">
        <authorList>
            <person name="Genoscope - CEA"/>
        </authorList>
    </citation>
    <scope>NUCLEOTIDE SEQUENCE [LARGE SCALE GENOMIC DNA]</scope>
    <source>
        <strain evidence="11 12">RCC 1105</strain>
    </source>
</reference>
<evidence type="ECO:0000256" key="3">
    <source>
        <dbReference type="ARBA" id="ARBA00023015"/>
    </source>
</evidence>
<feature type="compositionally biased region" description="Polar residues" evidence="8">
    <location>
        <begin position="238"/>
        <end position="247"/>
    </location>
</feature>
<sequence length="915" mass="101782">METSIANAFSLEQSPENLLLRTRKSSVQSLSDSIESIIPREVNVNVACTLDPKSWITFLTRRPEPWWWSSSSSATPRSSSGAESITESSSVFVHACFRNIILLNCAETVEKKISKILHFERSALKEQSIMRPSAARTSSSPPHIVPLLTDDDSDDENKRLDRELHKDLVNSLRDTGVYDFANEFDILPQSSSPNDNNNKGGERGHGGADVSSPLKGMVVEGNRSSQAHQYHRRGGNESGFSPPSSSMIDHDAGGRHRPLTGLARDGSPATVFGGKMGTSPPMSARRNANNLSSLSKGMTNNTNSGGRGDDRRVRPPLFATNTVTASTNDALTKENDAIIGAKQQVEQKDPYDEKEANEARDASTKLLVQIAEYLESTKTEEERELEEKRKEAASGRKRKTPVKKSGAAVKKEEEENDVVGNNAMIMSTPPPSLSRKGSNAAATTTPNVNATPQQIKGGLKSFAMKVCEKVKERGTTTYDEVSDALVADVLAEREKEGIPLSIGGGSNRKKVNKKKEDEEEEEEEEEEEGNEDEAMTEGDGLSSPIRRNKVEVKVKVKDDDDTKEATIEDDGKKKKANKTPPSKSGTTTPQGTKEKKKSKRANETVDEKNIRRRVYDALNVLIAINVVSRDKNEEKKKTITWNGIGEEFGEAFLYGDLAAPPRDKNEKQDDAKREKDVIMKKKKEEEEEEEEEQMIMKKEELTVEEQEENETENRETRERIRKKALYLAELTEQFDALLSLVQRNERNEIEAQKKVATPKKESSTMAEGATTKKGGASASAKKKSAKKDNVETTTTVAEDDDVPSVPDGIQLPFILVQTDQKATVEVEISEDQRVVHFDFNESPFQVYDGNYVLKHTEGIQTEMAKMKKERMQRLGVKKYDESIFQSPEEEKEEEEEEVPQATTPKKAKRTKKTPP</sequence>
<dbReference type="PANTHER" id="PTHR12548">
    <property type="entry name" value="TRANSCRIPTION FACTOR DP"/>
    <property type="match status" value="1"/>
</dbReference>
<dbReference type="InterPro" id="IPR036390">
    <property type="entry name" value="WH_DNA-bd_sf"/>
</dbReference>
<dbReference type="Gene3D" id="1.10.10.10">
    <property type="entry name" value="Winged helix-like DNA-binding domain superfamily/Winged helix DNA-binding domain"/>
    <property type="match status" value="2"/>
</dbReference>
<dbReference type="InterPro" id="IPR014889">
    <property type="entry name" value="Transc_factor_DP_C"/>
</dbReference>
<dbReference type="eggNOG" id="KOG2829">
    <property type="taxonomic scope" value="Eukaryota"/>
</dbReference>
<evidence type="ECO:0000313" key="11">
    <source>
        <dbReference type="EMBL" id="CCO18458.1"/>
    </source>
</evidence>
<feature type="compositionally biased region" description="Basic residues" evidence="8">
    <location>
        <begin position="905"/>
        <end position="915"/>
    </location>
</feature>
<dbReference type="GO" id="GO:0005634">
    <property type="term" value="C:nucleus"/>
    <property type="evidence" value="ECO:0007669"/>
    <property type="project" value="UniProtKB-SubCell"/>
</dbReference>
<dbReference type="KEGG" id="bpg:Bathy11g01110"/>
<feature type="region of interest" description="Disordered" evidence="8">
    <location>
        <begin position="751"/>
        <end position="804"/>
    </location>
</feature>
<feature type="compositionally biased region" description="Basic and acidic residues" evidence="8">
    <location>
        <begin position="600"/>
        <end position="610"/>
    </location>
</feature>
<keyword evidence="4 7" id="KW-0238">DNA-binding</keyword>
<feature type="region of interest" description="Disordered" evidence="8">
    <location>
        <begin position="878"/>
        <end position="915"/>
    </location>
</feature>
<feature type="region of interest" description="Disordered" evidence="8">
    <location>
        <begin position="376"/>
        <end position="456"/>
    </location>
</feature>
<feature type="region of interest" description="Disordered" evidence="8">
    <location>
        <begin position="186"/>
        <end position="314"/>
    </location>
</feature>
<feature type="compositionally biased region" description="Basic and acidic residues" evidence="8">
    <location>
        <begin position="345"/>
        <end position="363"/>
    </location>
</feature>
<dbReference type="PANTHER" id="PTHR12548:SF9">
    <property type="entry name" value="TRANSCRIPTION FACTOR DP"/>
    <property type="match status" value="1"/>
</dbReference>
<dbReference type="InterPro" id="IPR015648">
    <property type="entry name" value="Transcrpt_fac_DP"/>
</dbReference>
<evidence type="ECO:0000256" key="8">
    <source>
        <dbReference type="SAM" id="MobiDB-lite"/>
    </source>
</evidence>
<dbReference type="SUPFAM" id="SSF144074">
    <property type="entry name" value="E2F-DP heterodimerization region"/>
    <property type="match status" value="2"/>
</dbReference>
<evidence type="ECO:0000256" key="2">
    <source>
        <dbReference type="ARBA" id="ARBA00010940"/>
    </source>
</evidence>
<feature type="region of interest" description="Disordered" evidence="8">
    <location>
        <begin position="494"/>
        <end position="610"/>
    </location>
</feature>
<dbReference type="GO" id="GO:0005667">
    <property type="term" value="C:transcription regulator complex"/>
    <property type="evidence" value="ECO:0007669"/>
    <property type="project" value="InterPro"/>
</dbReference>
<evidence type="ECO:0000256" key="7">
    <source>
        <dbReference type="RuleBase" id="RU003796"/>
    </source>
</evidence>
<dbReference type="InterPro" id="IPR038168">
    <property type="entry name" value="TF_DP_C_sf"/>
</dbReference>
<dbReference type="SUPFAM" id="SSF46785">
    <property type="entry name" value="Winged helix' DNA-binding domain"/>
    <property type="match status" value="1"/>
</dbReference>
<evidence type="ECO:0000259" key="9">
    <source>
        <dbReference type="SMART" id="SM01138"/>
    </source>
</evidence>
<dbReference type="RefSeq" id="XP_007510113.1">
    <property type="nucleotide sequence ID" value="XM_007510051.1"/>
</dbReference>
<evidence type="ECO:0008006" key="13">
    <source>
        <dbReference type="Google" id="ProtNLM"/>
    </source>
</evidence>
<dbReference type="GeneID" id="19012791"/>
<dbReference type="GO" id="GO:0051726">
    <property type="term" value="P:regulation of cell cycle"/>
    <property type="evidence" value="ECO:0007669"/>
    <property type="project" value="InterPro"/>
</dbReference>
<keyword evidence="12" id="KW-1185">Reference proteome</keyword>
<feature type="compositionally biased region" description="Polar residues" evidence="8">
    <location>
        <begin position="286"/>
        <end position="304"/>
    </location>
</feature>
<gene>
    <name evidence="11" type="ordered locus">Bathy11g01110</name>
</gene>
<feature type="compositionally biased region" description="Polar residues" evidence="8">
    <location>
        <begin position="188"/>
        <end position="199"/>
    </location>
</feature>
<dbReference type="AlphaFoldDB" id="K8FA34"/>
<dbReference type="OrthoDB" id="552115at2759"/>
<feature type="compositionally biased region" description="Low complexity" evidence="8">
    <location>
        <begin position="131"/>
        <end position="142"/>
    </location>
</feature>
<dbReference type="Pfam" id="PF02319">
    <property type="entry name" value="WHD_E2F_TDP"/>
    <property type="match status" value="1"/>
</dbReference>
<dbReference type="InterPro" id="IPR037241">
    <property type="entry name" value="E2F-DP_heterodim"/>
</dbReference>
<feature type="domain" description="Transcription factor DP C-terminal" evidence="9">
    <location>
        <begin position="704"/>
        <end position="870"/>
    </location>
</feature>
<feature type="compositionally biased region" description="Low complexity" evidence="8">
    <location>
        <begin position="439"/>
        <end position="452"/>
    </location>
</feature>
<evidence type="ECO:0000256" key="1">
    <source>
        <dbReference type="ARBA" id="ARBA00004123"/>
    </source>
</evidence>
<feature type="region of interest" description="Disordered" evidence="8">
    <location>
        <begin position="128"/>
        <end position="156"/>
    </location>
</feature>
<dbReference type="Pfam" id="PF08781">
    <property type="entry name" value="DP"/>
    <property type="match status" value="1"/>
</dbReference>
<feature type="region of interest" description="Disordered" evidence="8">
    <location>
        <begin position="658"/>
        <end position="718"/>
    </location>
</feature>
<name>K8FA34_9CHLO</name>
<feature type="compositionally biased region" description="Acidic residues" evidence="8">
    <location>
        <begin position="887"/>
        <end position="898"/>
    </location>
</feature>
<dbReference type="GO" id="GO:0000977">
    <property type="term" value="F:RNA polymerase II transcription regulatory region sequence-specific DNA binding"/>
    <property type="evidence" value="ECO:0007669"/>
    <property type="project" value="TreeGrafter"/>
</dbReference>
<keyword evidence="6 7" id="KW-0539">Nucleus</keyword>
<dbReference type="GO" id="GO:0000981">
    <property type="term" value="F:DNA-binding transcription factor activity, RNA polymerase II-specific"/>
    <property type="evidence" value="ECO:0007669"/>
    <property type="project" value="TreeGrafter"/>
</dbReference>
<feature type="compositionally biased region" description="Low complexity" evidence="8">
    <location>
        <begin position="768"/>
        <end position="779"/>
    </location>
</feature>
<evidence type="ECO:0000313" key="12">
    <source>
        <dbReference type="Proteomes" id="UP000198341"/>
    </source>
</evidence>
<keyword evidence="3 7" id="KW-0805">Transcription regulation</keyword>
<dbReference type="CDD" id="cd14458">
    <property type="entry name" value="DP_DD"/>
    <property type="match status" value="1"/>
</dbReference>
<evidence type="ECO:0000256" key="5">
    <source>
        <dbReference type="ARBA" id="ARBA00023163"/>
    </source>
</evidence>
<comment type="similarity">
    <text evidence="2 7">Belongs to the E2F/DP family.</text>
</comment>
<feature type="compositionally biased region" description="Basic and acidic residues" evidence="8">
    <location>
        <begin position="751"/>
        <end position="762"/>
    </location>
</feature>
<feature type="domain" description="E2F/DP family winged-helix DNA-binding" evidence="10">
    <location>
        <begin position="454"/>
        <end position="643"/>
    </location>
</feature>
<dbReference type="SMART" id="SM01372">
    <property type="entry name" value="E2F_TDP"/>
    <property type="match status" value="1"/>
</dbReference>
<feature type="compositionally biased region" description="Basic and acidic residues" evidence="8">
    <location>
        <begin position="548"/>
        <end position="572"/>
    </location>
</feature>
<feature type="compositionally biased region" description="Low complexity" evidence="8">
    <location>
        <begin position="578"/>
        <end position="591"/>
    </location>
</feature>
<keyword evidence="5 7" id="KW-0804">Transcription</keyword>
<dbReference type="InterPro" id="IPR003316">
    <property type="entry name" value="E2F_WHTH_DNA-bd_dom"/>
</dbReference>
<dbReference type="InterPro" id="IPR036388">
    <property type="entry name" value="WH-like_DNA-bd_sf"/>
</dbReference>